<reference evidence="4" key="2">
    <citation type="submission" date="2023-06" db="EMBL/GenBank/DDBJ databases">
        <authorList>
            <person name="Ma L."/>
            <person name="Liu K.-W."/>
            <person name="Li Z."/>
            <person name="Hsiao Y.-Y."/>
            <person name="Qi Y."/>
            <person name="Fu T."/>
            <person name="Tang G."/>
            <person name="Zhang D."/>
            <person name="Sun W.-H."/>
            <person name="Liu D.-K."/>
            <person name="Li Y."/>
            <person name="Chen G.-Z."/>
            <person name="Liu X.-D."/>
            <person name="Liao X.-Y."/>
            <person name="Jiang Y.-T."/>
            <person name="Yu X."/>
            <person name="Hao Y."/>
            <person name="Huang J."/>
            <person name="Zhao X.-W."/>
            <person name="Ke S."/>
            <person name="Chen Y.-Y."/>
            <person name="Wu W.-L."/>
            <person name="Hsu J.-L."/>
            <person name="Lin Y.-F."/>
            <person name="Huang M.-D."/>
            <person name="Li C.-Y."/>
            <person name="Huang L."/>
            <person name="Wang Z.-W."/>
            <person name="Zhao X."/>
            <person name="Zhong W.-Y."/>
            <person name="Peng D.-H."/>
            <person name="Ahmad S."/>
            <person name="Lan S."/>
            <person name="Zhang J.-S."/>
            <person name="Tsai W.-C."/>
            <person name="Van De Peer Y."/>
            <person name="Liu Z.-J."/>
        </authorList>
    </citation>
    <scope>NUCLEOTIDE SEQUENCE</scope>
    <source>
        <strain evidence="4">SCP</strain>
        <tissue evidence="4">Leaves</tissue>
    </source>
</reference>
<protein>
    <recommendedName>
        <fullName evidence="3">Aminotransferase class V domain-containing protein</fullName>
    </recommendedName>
</protein>
<evidence type="ECO:0000256" key="2">
    <source>
        <dbReference type="SAM" id="MobiDB-lite"/>
    </source>
</evidence>
<keyword evidence="5" id="KW-1185">Reference proteome</keyword>
<gene>
    <name evidence="4" type="ORF">QJS04_geneDACA004690</name>
</gene>
<reference evidence="4" key="1">
    <citation type="journal article" date="2023" name="Nat. Commun.">
        <title>Diploid and tetraploid genomes of Acorus and the evolution of monocots.</title>
        <authorList>
            <person name="Ma L."/>
            <person name="Liu K.W."/>
            <person name="Li Z."/>
            <person name="Hsiao Y.Y."/>
            <person name="Qi Y."/>
            <person name="Fu T."/>
            <person name="Tang G.D."/>
            <person name="Zhang D."/>
            <person name="Sun W.H."/>
            <person name="Liu D.K."/>
            <person name="Li Y."/>
            <person name="Chen G.Z."/>
            <person name="Liu X.D."/>
            <person name="Liao X.Y."/>
            <person name="Jiang Y.T."/>
            <person name="Yu X."/>
            <person name="Hao Y."/>
            <person name="Huang J."/>
            <person name="Zhao X.W."/>
            <person name="Ke S."/>
            <person name="Chen Y.Y."/>
            <person name="Wu W.L."/>
            <person name="Hsu J.L."/>
            <person name="Lin Y.F."/>
            <person name="Huang M.D."/>
            <person name="Li C.Y."/>
            <person name="Huang L."/>
            <person name="Wang Z.W."/>
            <person name="Zhao X."/>
            <person name="Zhong W.Y."/>
            <person name="Peng D.H."/>
            <person name="Ahmad S."/>
            <person name="Lan S."/>
            <person name="Zhang J.S."/>
            <person name="Tsai W.C."/>
            <person name="Van de Peer Y."/>
            <person name="Liu Z.J."/>
        </authorList>
    </citation>
    <scope>NUCLEOTIDE SEQUENCE</scope>
    <source>
        <strain evidence="4">SCP</strain>
    </source>
</reference>
<dbReference type="InterPro" id="IPR015421">
    <property type="entry name" value="PyrdxlP-dep_Trfase_major"/>
</dbReference>
<dbReference type="PANTHER" id="PTHR43092:SF2">
    <property type="entry name" value="HERCYNYLCYSTEINE SULFOXIDE LYASE"/>
    <property type="match status" value="1"/>
</dbReference>
<evidence type="ECO:0000313" key="4">
    <source>
        <dbReference type="EMBL" id="KAK1281090.1"/>
    </source>
</evidence>
<accession>A0AAV9BWW5</accession>
<dbReference type="SUPFAM" id="SSF53383">
    <property type="entry name" value="PLP-dependent transferases"/>
    <property type="match status" value="1"/>
</dbReference>
<evidence type="ECO:0000259" key="3">
    <source>
        <dbReference type="Pfam" id="PF00266"/>
    </source>
</evidence>
<dbReference type="InterPro" id="IPR015424">
    <property type="entry name" value="PyrdxlP-dep_Trfase"/>
</dbReference>
<dbReference type="Gene3D" id="3.40.640.10">
    <property type="entry name" value="Type I PLP-dependent aspartate aminotransferase-like (Major domain)"/>
    <property type="match status" value="1"/>
</dbReference>
<keyword evidence="1" id="KW-0663">Pyridoxal phosphate</keyword>
<evidence type="ECO:0000256" key="1">
    <source>
        <dbReference type="ARBA" id="ARBA00022898"/>
    </source>
</evidence>
<name>A0AAV9BWW5_ACOGR</name>
<feature type="domain" description="Aminotransferase class V" evidence="3">
    <location>
        <begin position="92"/>
        <end position="285"/>
    </location>
</feature>
<feature type="region of interest" description="Disordered" evidence="2">
    <location>
        <begin position="1"/>
        <end position="28"/>
    </location>
</feature>
<dbReference type="EMBL" id="JAUJYN010000001">
    <property type="protein sequence ID" value="KAK1281090.1"/>
    <property type="molecule type" value="Genomic_DNA"/>
</dbReference>
<proteinExistence type="predicted"/>
<organism evidence="4 5">
    <name type="scientific">Acorus gramineus</name>
    <name type="common">Dwarf sweet flag</name>
    <dbReference type="NCBI Taxonomy" id="55184"/>
    <lineage>
        <taxon>Eukaryota</taxon>
        <taxon>Viridiplantae</taxon>
        <taxon>Streptophyta</taxon>
        <taxon>Embryophyta</taxon>
        <taxon>Tracheophyta</taxon>
        <taxon>Spermatophyta</taxon>
        <taxon>Magnoliopsida</taxon>
        <taxon>Liliopsida</taxon>
        <taxon>Acoraceae</taxon>
        <taxon>Acorus</taxon>
    </lineage>
</organism>
<comment type="caution">
    <text evidence="4">The sequence shown here is derived from an EMBL/GenBank/DDBJ whole genome shotgun (WGS) entry which is preliminary data.</text>
</comment>
<dbReference type="Pfam" id="PF00266">
    <property type="entry name" value="Aminotran_5"/>
    <property type="match status" value="1"/>
</dbReference>
<evidence type="ECO:0000313" key="5">
    <source>
        <dbReference type="Proteomes" id="UP001179952"/>
    </source>
</evidence>
<dbReference type="AlphaFoldDB" id="A0AAV9BWW5"/>
<feature type="compositionally biased region" description="Basic and acidic residues" evidence="2">
    <location>
        <begin position="7"/>
        <end position="23"/>
    </location>
</feature>
<sequence>MDSPLKNGDHHGQNGVEGNDRLPKKPKVSVPITSAEIADEFAHHDPSVARINNGSFGSCPSSVLSAQSAWQRLFLRQPDQFYFDRLRPAILRSRLAIRDVISADDVEEVSIVDNATTAAAIVLQQVSWAFTEGRFDKGDAVVMLHYAYGAVKKSIHAYVRRAGGHVIEVHLPFPIKSKAEIVSEFKKALEKGRTNGRKVRLAVIDHITSMPSVVIPVKDLVRICREEGVDQVFVDAAHAIGNVEVNVKDIGADFYTSNLHKWFFCPPSIAFLYSRKSRSTDLHHPVVSHEYGNGIADESAWIGTRDYSAQLVVPEVVDFVNRFEGGIEGIRRRNHEEVMKMGEMLVDAWKTCLGAPKEMCSSMAMVGLPACLKITCEGDTMRLRRHLREKFGVEVPIYYRAPREGDNDDEASRITGYARISHQVYNVVEDYHRFRDAVNQLVSKVITCELLPDN</sequence>
<dbReference type="InterPro" id="IPR000192">
    <property type="entry name" value="Aminotrans_V_dom"/>
</dbReference>
<dbReference type="Proteomes" id="UP001179952">
    <property type="component" value="Unassembled WGS sequence"/>
</dbReference>
<dbReference type="PANTHER" id="PTHR43092">
    <property type="entry name" value="L-CYSTEINE DESULFHYDRASE"/>
    <property type="match status" value="1"/>
</dbReference>